<feature type="domain" description="Solute-binding protein family 5" evidence="6">
    <location>
        <begin position="68"/>
        <end position="452"/>
    </location>
</feature>
<comment type="caution">
    <text evidence="7">The sequence shown here is derived from an EMBL/GenBank/DDBJ whole genome shotgun (WGS) entry which is preliminary data.</text>
</comment>
<proteinExistence type="inferred from homology"/>
<dbReference type="Proteomes" id="UP000681594">
    <property type="component" value="Unassembled WGS sequence"/>
</dbReference>
<keyword evidence="4 5" id="KW-0732">Signal</keyword>
<organism evidence="7 8">
    <name type="scientific">Pararoseomonas baculiformis</name>
    <dbReference type="NCBI Taxonomy" id="2820812"/>
    <lineage>
        <taxon>Bacteria</taxon>
        <taxon>Pseudomonadati</taxon>
        <taxon>Pseudomonadota</taxon>
        <taxon>Alphaproteobacteria</taxon>
        <taxon>Acetobacterales</taxon>
        <taxon>Acetobacteraceae</taxon>
        <taxon>Pararoseomonas</taxon>
    </lineage>
</organism>
<accession>A0ABS4AAH5</accession>
<reference evidence="7 8" key="1">
    <citation type="submission" date="2021-03" db="EMBL/GenBank/DDBJ databases">
        <authorList>
            <person name="So Y."/>
        </authorList>
    </citation>
    <scope>NUCLEOTIDE SEQUENCE [LARGE SCALE GENOMIC DNA]</scope>
    <source>
        <strain evidence="7 8">SSH11</strain>
    </source>
</reference>
<comment type="subcellular location">
    <subcellularLocation>
        <location evidence="1">Periplasm</location>
    </subcellularLocation>
</comment>
<evidence type="ECO:0000256" key="1">
    <source>
        <dbReference type="ARBA" id="ARBA00004418"/>
    </source>
</evidence>
<evidence type="ECO:0000256" key="4">
    <source>
        <dbReference type="ARBA" id="ARBA00022729"/>
    </source>
</evidence>
<gene>
    <name evidence="7" type="ORF">J8J14_04355</name>
</gene>
<feature type="signal peptide" evidence="5">
    <location>
        <begin position="1"/>
        <end position="16"/>
    </location>
</feature>
<evidence type="ECO:0000313" key="8">
    <source>
        <dbReference type="Proteomes" id="UP000681594"/>
    </source>
</evidence>
<feature type="chain" id="PRO_5046699747" evidence="5">
    <location>
        <begin position="17"/>
        <end position="537"/>
    </location>
</feature>
<dbReference type="EMBL" id="JAGIZB010000003">
    <property type="protein sequence ID" value="MBP0444001.1"/>
    <property type="molecule type" value="Genomic_DNA"/>
</dbReference>
<evidence type="ECO:0000256" key="5">
    <source>
        <dbReference type="SAM" id="SignalP"/>
    </source>
</evidence>
<dbReference type="RefSeq" id="WP_209378227.1">
    <property type="nucleotide sequence ID" value="NZ_JAGIZB010000003.1"/>
</dbReference>
<name>A0ABS4AAH5_9PROT</name>
<dbReference type="PIRSF" id="PIRSF002741">
    <property type="entry name" value="MppA"/>
    <property type="match status" value="1"/>
</dbReference>
<dbReference type="PANTHER" id="PTHR30290">
    <property type="entry name" value="PERIPLASMIC BINDING COMPONENT OF ABC TRANSPORTER"/>
    <property type="match status" value="1"/>
</dbReference>
<dbReference type="PANTHER" id="PTHR30290:SF9">
    <property type="entry name" value="OLIGOPEPTIDE-BINDING PROTEIN APPA"/>
    <property type="match status" value="1"/>
</dbReference>
<dbReference type="Pfam" id="PF00496">
    <property type="entry name" value="SBP_bac_5"/>
    <property type="match status" value="1"/>
</dbReference>
<sequence length="537" mass="58298">MRRLALALFAASAAWAGGTAPAAAQNLRIAMAGETTSADPHQYGLTPNTTLRAHLFDALTETGPDLSIVPGLATRWERESDTSWLFHLRPGVTFHDGTPFTAEDVVASFCRTRNNEGEVTQSFSRYVRGFARVETPDAMTVRIVTRDPAPLLPSDLTNIAITSRRIVPAGQLDFQANQQCGVQGSWPTAQDFNEGRAANGTGPYRLVSYTRGGTIELARAENYWGTRPHWVTVRLTPVTAAAPRLAGLLAGDHDLIEAPNTADLARLRSNPSVHVSASPTTRLIFLQFDTARSPSPFVQGGTGPNPLQDARVRQALSLAIDRKALAERVMDGVALPAAQFLPEGMAGTIPGLPVLPHDPARARALLAEAGYPQGFALTFHATNNRYVNDGRLAQAIAQYWQRIGVKVELDTMPSATYFTRRARREFSVAMGGWSADAAETLLFQQLWLMTTDASKGQGSSNYGGWSDPQFDTVLREASVTMDPAARAALLQRSGRHALEQMPVAPIHFESAVWASRKGFRYPGRVDQTTLAMDVVPE</sequence>
<evidence type="ECO:0000259" key="6">
    <source>
        <dbReference type="Pfam" id="PF00496"/>
    </source>
</evidence>
<dbReference type="Gene3D" id="3.10.105.10">
    <property type="entry name" value="Dipeptide-binding Protein, Domain 3"/>
    <property type="match status" value="1"/>
</dbReference>
<protein>
    <submittedName>
        <fullName evidence="7">ABC transporter substrate-binding protein</fullName>
    </submittedName>
</protein>
<dbReference type="Gene3D" id="3.40.190.10">
    <property type="entry name" value="Periplasmic binding protein-like II"/>
    <property type="match status" value="1"/>
</dbReference>
<dbReference type="InterPro" id="IPR000914">
    <property type="entry name" value="SBP_5_dom"/>
</dbReference>
<keyword evidence="8" id="KW-1185">Reference proteome</keyword>
<evidence type="ECO:0000313" key="7">
    <source>
        <dbReference type="EMBL" id="MBP0444001.1"/>
    </source>
</evidence>
<dbReference type="Gene3D" id="3.90.76.10">
    <property type="entry name" value="Dipeptide-binding Protein, Domain 1"/>
    <property type="match status" value="1"/>
</dbReference>
<comment type="similarity">
    <text evidence="2">Belongs to the bacterial solute-binding protein 5 family.</text>
</comment>
<evidence type="ECO:0000256" key="3">
    <source>
        <dbReference type="ARBA" id="ARBA00022448"/>
    </source>
</evidence>
<dbReference type="SUPFAM" id="SSF53850">
    <property type="entry name" value="Periplasmic binding protein-like II"/>
    <property type="match status" value="1"/>
</dbReference>
<dbReference type="InterPro" id="IPR030678">
    <property type="entry name" value="Peptide/Ni-bd"/>
</dbReference>
<dbReference type="InterPro" id="IPR039424">
    <property type="entry name" value="SBP_5"/>
</dbReference>
<dbReference type="CDD" id="cd08498">
    <property type="entry name" value="PBP2_NikA_DppA_OppA_like_2"/>
    <property type="match status" value="1"/>
</dbReference>
<keyword evidence="3" id="KW-0813">Transport</keyword>
<evidence type="ECO:0000256" key="2">
    <source>
        <dbReference type="ARBA" id="ARBA00005695"/>
    </source>
</evidence>